<proteinExistence type="predicted"/>
<protein>
    <submittedName>
        <fullName evidence="1">Uncharacterized protein</fullName>
    </submittedName>
</protein>
<dbReference type="OrthoDB" id="2786563at2759"/>
<comment type="caution">
    <text evidence="1">The sequence shown here is derived from an EMBL/GenBank/DDBJ whole genome shotgun (WGS) entry which is preliminary data.</text>
</comment>
<accession>A0A9P3GBL2</accession>
<dbReference type="Proteomes" id="UP000703269">
    <property type="component" value="Unassembled WGS sequence"/>
</dbReference>
<gene>
    <name evidence="1" type="ORF">PsYK624_080320</name>
</gene>
<sequence>MTTTILSLPEELVRDILSYSFHLSADDFCGFRTRRHSHVRGSMYSVQKRDKPPCQDLLLVCKRWLRIASPLLYASLSVRTPAHASTVAALLKAAPALGNAVRQLKIFGGYGKDMTTIAAACPNVETLYFYVSVKSNESIVGIKKALLLFSPTRLYLENRYAYSNKKVNELRALLETQIAKWPRLTEVHCASGYTTEHSATLDALARSSTLHDVFLDQDSLNMALLEDAARVRTLLMGATFEKVHCLGRVAQAKESSMRRMDDAQFPKIATDKVVYENYPDGDDPTWHGPHPFMVDDLYWDDANDAALWDEEDDEYGYWDEEEEDLFIDDLDEEAEDLMAMAAASSTTTTTIMLMALIMSTMH</sequence>
<keyword evidence="2" id="KW-1185">Reference proteome</keyword>
<reference evidence="1 2" key="1">
    <citation type="submission" date="2021-08" db="EMBL/GenBank/DDBJ databases">
        <title>Draft Genome Sequence of Phanerochaete sordida strain YK-624.</title>
        <authorList>
            <person name="Mori T."/>
            <person name="Dohra H."/>
            <person name="Suzuki T."/>
            <person name="Kawagishi H."/>
            <person name="Hirai H."/>
        </authorList>
    </citation>
    <scope>NUCLEOTIDE SEQUENCE [LARGE SCALE GENOMIC DNA]</scope>
    <source>
        <strain evidence="1 2">YK-624</strain>
    </source>
</reference>
<organism evidence="1 2">
    <name type="scientific">Phanerochaete sordida</name>
    <dbReference type="NCBI Taxonomy" id="48140"/>
    <lineage>
        <taxon>Eukaryota</taxon>
        <taxon>Fungi</taxon>
        <taxon>Dikarya</taxon>
        <taxon>Basidiomycota</taxon>
        <taxon>Agaricomycotina</taxon>
        <taxon>Agaricomycetes</taxon>
        <taxon>Polyporales</taxon>
        <taxon>Phanerochaetaceae</taxon>
        <taxon>Phanerochaete</taxon>
    </lineage>
</organism>
<name>A0A9P3GBL2_9APHY</name>
<dbReference type="AlphaFoldDB" id="A0A9P3GBL2"/>
<dbReference type="EMBL" id="BPQB01000023">
    <property type="protein sequence ID" value="GJE91881.1"/>
    <property type="molecule type" value="Genomic_DNA"/>
</dbReference>
<evidence type="ECO:0000313" key="1">
    <source>
        <dbReference type="EMBL" id="GJE91881.1"/>
    </source>
</evidence>
<evidence type="ECO:0000313" key="2">
    <source>
        <dbReference type="Proteomes" id="UP000703269"/>
    </source>
</evidence>